<dbReference type="EMBL" id="CP022932">
    <property type="protein sequence ID" value="ASV33422.1"/>
    <property type="molecule type" value="Genomic_DNA"/>
</dbReference>
<reference evidence="4 5" key="1">
    <citation type="submission" date="2016-10" db="EMBL/GenBank/DDBJ databases">
        <authorList>
            <person name="Chevignon G."/>
        </authorList>
    </citation>
    <scope>NUCLEOTIDE SEQUENCE [LARGE SCALE GENOMIC DNA]</scope>
    <source>
        <strain evidence="5">A2C</strain>
        <strain evidence="4">ZA17</strain>
    </source>
</reference>
<organism evidence="2 5">
    <name type="scientific">Candidatus Williamhamiltonella defendens</name>
    <dbReference type="NCBI Taxonomy" id="138072"/>
    <lineage>
        <taxon>Bacteria</taxon>
        <taxon>Pseudomonadati</taxon>
        <taxon>Pseudomonadota</taxon>
        <taxon>Gammaproteobacteria</taxon>
        <taxon>Enterobacterales</taxon>
        <taxon>Enterobacteriaceae</taxon>
        <taxon>aphid secondary symbionts</taxon>
        <taxon>Candidatus Williamhamiltonella</taxon>
    </lineage>
</organism>
<protein>
    <submittedName>
        <fullName evidence="2">Uncharacterized protein</fullName>
    </submittedName>
</protein>
<dbReference type="Proteomes" id="UP000792865">
    <property type="component" value="Chromosome"/>
</dbReference>
<proteinExistence type="predicted"/>
<dbReference type="Proteomes" id="UP000229055">
    <property type="component" value="Chromosome"/>
</dbReference>
<evidence type="ECO:0000313" key="2">
    <source>
        <dbReference type="EMBL" id="ATW29629.1"/>
    </source>
</evidence>
<reference evidence="4 5" key="3">
    <citation type="submission" date="2017-11" db="EMBL/GenBank/DDBJ databases">
        <title>PacBio sequencing of new strain of the secondary endosymbiont Candidatus Hamiltonella defensa.</title>
        <authorList>
            <person name="Strand M.R."/>
            <person name="Oliver K."/>
        </authorList>
    </citation>
    <scope>NUCLEOTIDE SEQUENCE [LARGE SCALE GENOMIC DNA]</scope>
    <source>
        <strain evidence="5">A2C</strain>
        <strain evidence="4">ZA17</strain>
    </source>
</reference>
<dbReference type="EMBL" id="CP017613">
    <property type="protein sequence ID" value="ATW33594.1"/>
    <property type="molecule type" value="Genomic_DNA"/>
</dbReference>
<reference evidence="2" key="4">
    <citation type="journal article" date="2018" name="Genome Biol. Evol.">
        <title>Culture-Facilitated Comparative Genomics of the Facultative Symbiont Hamiltonella defensa.</title>
        <authorList>
            <person name="Chevignon G."/>
            <person name="Boyd B.M."/>
            <person name="Brandt J.W."/>
            <person name="Oliver K.M."/>
            <person name="Strand M.R."/>
        </authorList>
    </citation>
    <scope>NUCLEOTIDE SEQUENCE</scope>
    <source>
        <strain evidence="2">A2C</strain>
        <strain evidence="3">ZA17</strain>
    </source>
</reference>
<evidence type="ECO:0000313" key="1">
    <source>
        <dbReference type="EMBL" id="ASV33422.1"/>
    </source>
</evidence>
<dbReference type="Proteomes" id="UP000230008">
    <property type="component" value="Chromosome"/>
</dbReference>
<name>A0A2D3T1E2_9ENTR</name>
<dbReference type="EMBL" id="CP017606">
    <property type="protein sequence ID" value="ATW29629.1"/>
    <property type="molecule type" value="Genomic_DNA"/>
</dbReference>
<evidence type="ECO:0000313" key="4">
    <source>
        <dbReference type="Proteomes" id="UP000229055"/>
    </source>
</evidence>
<accession>A0A2D3T1E2</accession>
<dbReference type="RefSeq" id="WP_015873640.1">
    <property type="nucleotide sequence ID" value="NZ_CADIJI010000032.1"/>
</dbReference>
<sequence length="67" mass="7786">MSEGVRPSQRMYLVKQHQALRDFVEIAGFNSTTGQGFATEETLMAAIEHLIEEDKMDLFNNWYRFEG</sequence>
<reference evidence="1" key="2">
    <citation type="submission" date="2017-08" db="EMBL/GenBank/DDBJ databases">
        <title>Genome sequence of Candidatus Hamiltonella defensa from Acyrthosiphon pisum strain MI47.</title>
        <authorList>
            <person name="Patel V.A."/>
            <person name="Chevignon G."/>
            <person name="Russell J.A."/>
            <person name="Oliver K.M."/>
        </authorList>
    </citation>
    <scope>NUCLEOTIDE SEQUENCE</scope>
    <source>
        <strain evidence="1">MI47</strain>
    </source>
</reference>
<evidence type="ECO:0000313" key="3">
    <source>
        <dbReference type="EMBL" id="ATW33594.1"/>
    </source>
</evidence>
<evidence type="ECO:0000313" key="5">
    <source>
        <dbReference type="Proteomes" id="UP000230008"/>
    </source>
</evidence>
<dbReference type="AlphaFoldDB" id="A0A2D3T1E2"/>
<gene>
    <name evidence="2" type="ORF">BJP41_03855</name>
    <name evidence="3" type="ORF">BJP43_04085</name>
    <name evidence="1" type="ORF">CJJ18_04465</name>
</gene>